<dbReference type="EMBL" id="BGZK01001069">
    <property type="protein sequence ID" value="GBP70303.1"/>
    <property type="molecule type" value="Genomic_DNA"/>
</dbReference>
<feature type="compositionally biased region" description="Polar residues" evidence="1">
    <location>
        <begin position="127"/>
        <end position="140"/>
    </location>
</feature>
<gene>
    <name evidence="2" type="ORF">EVAR_52322_1</name>
</gene>
<keyword evidence="3" id="KW-1185">Reference proteome</keyword>
<proteinExistence type="predicted"/>
<sequence length="140" mass="15401">MLQSRSRELPRRTAVREIPVLALDQEYPRTLDSEDTLSCVNCGQAHTAKCRGYPKTSKVVPHPIKRTDPKNDPSYLIANRNFPALAVKNPTQVSDGDRSAAVPTSNPWFGNEPPMATSEPPKETTRQESPSIQATSSEAT</sequence>
<evidence type="ECO:0000313" key="3">
    <source>
        <dbReference type="Proteomes" id="UP000299102"/>
    </source>
</evidence>
<reference evidence="2 3" key="1">
    <citation type="journal article" date="2019" name="Commun. Biol.">
        <title>The bagworm genome reveals a unique fibroin gene that provides high tensile strength.</title>
        <authorList>
            <person name="Kono N."/>
            <person name="Nakamura H."/>
            <person name="Ohtoshi R."/>
            <person name="Tomita M."/>
            <person name="Numata K."/>
            <person name="Arakawa K."/>
        </authorList>
    </citation>
    <scope>NUCLEOTIDE SEQUENCE [LARGE SCALE GENOMIC DNA]</scope>
</reference>
<comment type="caution">
    <text evidence="2">The sequence shown here is derived from an EMBL/GenBank/DDBJ whole genome shotgun (WGS) entry which is preliminary data.</text>
</comment>
<name>A0A4C1Y4L3_EUMVA</name>
<feature type="region of interest" description="Disordered" evidence="1">
    <location>
        <begin position="89"/>
        <end position="140"/>
    </location>
</feature>
<dbReference type="AlphaFoldDB" id="A0A4C1Y4L3"/>
<dbReference type="Proteomes" id="UP000299102">
    <property type="component" value="Unassembled WGS sequence"/>
</dbReference>
<protein>
    <recommendedName>
        <fullName evidence="4">Nucleic-acid-binding protein from transposon X-element</fullName>
    </recommendedName>
</protein>
<evidence type="ECO:0000256" key="1">
    <source>
        <dbReference type="SAM" id="MobiDB-lite"/>
    </source>
</evidence>
<feature type="region of interest" description="Disordered" evidence="1">
    <location>
        <begin position="53"/>
        <end position="76"/>
    </location>
</feature>
<evidence type="ECO:0000313" key="2">
    <source>
        <dbReference type="EMBL" id="GBP70303.1"/>
    </source>
</evidence>
<evidence type="ECO:0008006" key="4">
    <source>
        <dbReference type="Google" id="ProtNLM"/>
    </source>
</evidence>
<accession>A0A4C1Y4L3</accession>
<organism evidence="2 3">
    <name type="scientific">Eumeta variegata</name>
    <name type="common">Bagworm moth</name>
    <name type="synonym">Eumeta japonica</name>
    <dbReference type="NCBI Taxonomy" id="151549"/>
    <lineage>
        <taxon>Eukaryota</taxon>
        <taxon>Metazoa</taxon>
        <taxon>Ecdysozoa</taxon>
        <taxon>Arthropoda</taxon>
        <taxon>Hexapoda</taxon>
        <taxon>Insecta</taxon>
        <taxon>Pterygota</taxon>
        <taxon>Neoptera</taxon>
        <taxon>Endopterygota</taxon>
        <taxon>Lepidoptera</taxon>
        <taxon>Glossata</taxon>
        <taxon>Ditrysia</taxon>
        <taxon>Tineoidea</taxon>
        <taxon>Psychidae</taxon>
        <taxon>Oiketicinae</taxon>
        <taxon>Eumeta</taxon>
    </lineage>
</organism>